<protein>
    <submittedName>
        <fullName evidence="2">Uncharacterized protein</fullName>
    </submittedName>
</protein>
<sequence length="1025" mass="111652">MSRGGGLPRDFVDPISRGLAEQSIILRRSLASLSAPSIHKLRSFIFSKVLEDTSAESQPSPSRRTTRNHHGDVAPTAAVMRSPLASCNAFLQLCQTFFLSPMDAFRSASMDPSLAPYVSDSLTSSPVTNTVSSFTTSSQEQVIEFFLRCIQGELLVAARSEQLSTDITFPLSVECAILLCSLIGYYQQSQPPMGTEGLELLRQVFAQCVEDEVAAEEEIRLNQTLTTDDSPLGSPRSIRRGEVGSTKISWTTLKQRLASFFTSHSTGSGTNATHHQKPHSSQQNEMVGSELAAVLSAALGTPVDASALLMKRRRESEGALSPARHPQDEENDNRVSFDEFLNHLRNDTFASGPDRARWRRRLIGSPSDDVSLSPSSPTQQPLLSSLLGAALAVEENHRRDIAVFDINERILNADPIADMLLATNFVDDNAMQDEDLYEEDSFAAESSRSQSLASFTAVFELTGPQVPNDPAYQKLQAAPSGLFGSSITNAPISNQGALTTSPTLGTADASSFVMKIGRGGVSIVPPPTPKVAQPQHLDLGSSILGGGGGPQMSASFAPTSVDESLTSAKKLQAARRKSAKKSPSSQPLGFSSSPLDHLRAKIDASVSKVSGIRATTDAKMERCARYVKKDLAVLDGHTGIASAANSASIAENSRRQPRQTHAYAPSMTEREETKLKKMLDDYNVDREIQVLEAKRAADTRERERRAKALKSRRQKAEAARHDEETTRVHSLISHEEALVRSIAACMNLSNGNQAIASLDNPVEQRRRSGHNHQQTKERHEAQRKSMHALHLLKAKRYNNNDDVDASLLSQARSSIDSRVDDSTSSRSSSSSSLSSTSTTSKNGVTRHRQHRPLPTPTPGPGETPKQRRRDGRSSAPLLNMSLSPPRARTDDQTSGTVALRDLRASSPSGLPPGSYELLVEADGIGVMRCAITYVFSFADLLEALDDIFLPFQHDLKKHHNRKRASLRGAGRRDTVMNLSLSSERRRVSDVFLQVPADSVGVKMKYIPLGAVEELSKRAKVRVLFE</sequence>
<name>A0A0S4JRG0_BODSA</name>
<accession>A0A0S4JRG0</accession>
<evidence type="ECO:0000313" key="3">
    <source>
        <dbReference type="Proteomes" id="UP000051952"/>
    </source>
</evidence>
<dbReference type="VEuPathDB" id="TriTrypDB:BSAL_35010"/>
<dbReference type="AlphaFoldDB" id="A0A0S4JRG0"/>
<feature type="region of interest" description="Disordered" evidence="1">
    <location>
        <begin position="264"/>
        <end position="287"/>
    </location>
</feature>
<evidence type="ECO:0000313" key="2">
    <source>
        <dbReference type="EMBL" id="CUG91967.1"/>
    </source>
</evidence>
<feature type="compositionally biased region" description="Low complexity" evidence="1">
    <location>
        <begin position="824"/>
        <end position="840"/>
    </location>
</feature>
<feature type="compositionally biased region" description="Basic and acidic residues" evidence="1">
    <location>
        <begin position="697"/>
        <end position="706"/>
    </location>
</feature>
<keyword evidence="3" id="KW-1185">Reference proteome</keyword>
<feature type="region of interest" description="Disordered" evidence="1">
    <location>
        <begin position="813"/>
        <end position="895"/>
    </location>
</feature>
<feature type="compositionally biased region" description="Basic and acidic residues" evidence="1">
    <location>
        <begin position="714"/>
        <end position="728"/>
    </location>
</feature>
<evidence type="ECO:0000256" key="1">
    <source>
        <dbReference type="SAM" id="MobiDB-lite"/>
    </source>
</evidence>
<feature type="compositionally biased region" description="Basic and acidic residues" evidence="1">
    <location>
        <begin position="774"/>
        <end position="783"/>
    </location>
</feature>
<proteinExistence type="predicted"/>
<dbReference type="Proteomes" id="UP000051952">
    <property type="component" value="Unassembled WGS sequence"/>
</dbReference>
<dbReference type="EMBL" id="CYKH01001987">
    <property type="protein sequence ID" value="CUG91967.1"/>
    <property type="molecule type" value="Genomic_DNA"/>
</dbReference>
<reference evidence="3" key="1">
    <citation type="submission" date="2015-09" db="EMBL/GenBank/DDBJ databases">
        <authorList>
            <consortium name="Pathogen Informatics"/>
        </authorList>
    </citation>
    <scope>NUCLEOTIDE SEQUENCE [LARGE SCALE GENOMIC DNA]</scope>
    <source>
        <strain evidence="3">Lake Konstanz</strain>
    </source>
</reference>
<feature type="compositionally biased region" description="Polar residues" evidence="1">
    <location>
        <begin position="552"/>
        <end position="566"/>
    </location>
</feature>
<gene>
    <name evidence="2" type="ORF">BSAL_35010</name>
</gene>
<feature type="region of interest" description="Disordered" evidence="1">
    <location>
        <begin position="697"/>
        <end position="728"/>
    </location>
</feature>
<feature type="region of interest" description="Disordered" evidence="1">
    <location>
        <begin position="646"/>
        <end position="670"/>
    </location>
</feature>
<feature type="region of interest" description="Disordered" evidence="1">
    <location>
        <begin position="541"/>
        <end position="594"/>
    </location>
</feature>
<feature type="compositionally biased region" description="Low complexity" evidence="1">
    <location>
        <begin position="581"/>
        <end position="594"/>
    </location>
</feature>
<organism evidence="2 3">
    <name type="scientific">Bodo saltans</name>
    <name type="common">Flagellated protozoan</name>
    <dbReference type="NCBI Taxonomy" id="75058"/>
    <lineage>
        <taxon>Eukaryota</taxon>
        <taxon>Discoba</taxon>
        <taxon>Euglenozoa</taxon>
        <taxon>Kinetoplastea</taxon>
        <taxon>Metakinetoplastina</taxon>
        <taxon>Eubodonida</taxon>
        <taxon>Bodonidae</taxon>
        <taxon>Bodo</taxon>
    </lineage>
</organism>
<feature type="region of interest" description="Disordered" evidence="1">
    <location>
        <begin position="762"/>
        <end position="785"/>
    </location>
</feature>